<evidence type="ECO:0000256" key="7">
    <source>
        <dbReference type="ARBA" id="ARBA00023136"/>
    </source>
</evidence>
<evidence type="ECO:0000256" key="3">
    <source>
        <dbReference type="ARBA" id="ARBA00022475"/>
    </source>
</evidence>
<proteinExistence type="predicted"/>
<evidence type="ECO:0000256" key="5">
    <source>
        <dbReference type="ARBA" id="ARBA00022692"/>
    </source>
</evidence>
<protein>
    <recommendedName>
        <fullName evidence="9">Tripartite ATP-independent periplasmic transporters DctQ component domain-containing protein</fullName>
    </recommendedName>
</protein>
<dbReference type="InterPro" id="IPR007387">
    <property type="entry name" value="TRAP_DctQ"/>
</dbReference>
<keyword evidence="2" id="KW-0813">Transport</keyword>
<feature type="domain" description="Tripartite ATP-independent periplasmic transporters DctQ component" evidence="9">
    <location>
        <begin position="31"/>
        <end position="160"/>
    </location>
</feature>
<keyword evidence="5 8" id="KW-0812">Transmembrane</keyword>
<comment type="subcellular location">
    <subcellularLocation>
        <location evidence="1">Cell inner membrane</location>
        <topology evidence="1">Multi-pass membrane protein</topology>
    </subcellularLocation>
</comment>
<evidence type="ECO:0000256" key="2">
    <source>
        <dbReference type="ARBA" id="ARBA00022448"/>
    </source>
</evidence>
<dbReference type="AlphaFoldDB" id="A0A3B0R5R1"/>
<dbReference type="InterPro" id="IPR055348">
    <property type="entry name" value="DctQ"/>
</dbReference>
<dbReference type="PANTHER" id="PTHR35011">
    <property type="entry name" value="2,3-DIKETO-L-GULONATE TRAP TRANSPORTER SMALL PERMEASE PROTEIN YIAM"/>
    <property type="match status" value="1"/>
</dbReference>
<dbReference type="Pfam" id="PF04290">
    <property type="entry name" value="DctQ"/>
    <property type="match status" value="1"/>
</dbReference>
<keyword evidence="7 8" id="KW-0472">Membrane</keyword>
<gene>
    <name evidence="10" type="ORF">MNBD_ALPHA02-287</name>
</gene>
<keyword evidence="6 8" id="KW-1133">Transmembrane helix</keyword>
<keyword evidence="3" id="KW-1003">Cell membrane</keyword>
<sequence>MTSLLHNIAKRIDQFSEATGRALSWLTLLLVLMQFFIVLGHYIFHLGAIYLQESLLYMHSMIFLGAAAYTLRHNGHVRVDVFYSGFSEKTKAWINFLGCLIFLFPVTILIGWMAWPYVMDSWESMEGSIELSGIQAVYLLKSMILFFAATLFLQAISLLLHSWLTIRGAEHLSEEEPEVV</sequence>
<feature type="transmembrane region" description="Helical" evidence="8">
    <location>
        <begin position="21"/>
        <end position="43"/>
    </location>
</feature>
<accession>A0A3B0R5R1</accession>
<organism evidence="10">
    <name type="scientific">hydrothermal vent metagenome</name>
    <dbReference type="NCBI Taxonomy" id="652676"/>
    <lineage>
        <taxon>unclassified sequences</taxon>
        <taxon>metagenomes</taxon>
        <taxon>ecological metagenomes</taxon>
    </lineage>
</organism>
<feature type="transmembrane region" description="Helical" evidence="8">
    <location>
        <begin position="135"/>
        <end position="160"/>
    </location>
</feature>
<dbReference type="GO" id="GO:0005886">
    <property type="term" value="C:plasma membrane"/>
    <property type="evidence" value="ECO:0007669"/>
    <property type="project" value="UniProtKB-SubCell"/>
</dbReference>
<feature type="transmembrane region" description="Helical" evidence="8">
    <location>
        <begin position="55"/>
        <end position="71"/>
    </location>
</feature>
<dbReference type="EMBL" id="UOED01000017">
    <property type="protein sequence ID" value="VAV86917.1"/>
    <property type="molecule type" value="Genomic_DNA"/>
</dbReference>
<evidence type="ECO:0000259" key="9">
    <source>
        <dbReference type="Pfam" id="PF04290"/>
    </source>
</evidence>
<feature type="transmembrane region" description="Helical" evidence="8">
    <location>
        <begin position="92"/>
        <end position="115"/>
    </location>
</feature>
<evidence type="ECO:0000256" key="1">
    <source>
        <dbReference type="ARBA" id="ARBA00004429"/>
    </source>
</evidence>
<dbReference type="PANTHER" id="PTHR35011:SF4">
    <property type="entry name" value="SLL1102 PROTEIN"/>
    <property type="match status" value="1"/>
</dbReference>
<reference evidence="10" key="1">
    <citation type="submission" date="2018-06" db="EMBL/GenBank/DDBJ databases">
        <authorList>
            <person name="Zhirakovskaya E."/>
        </authorList>
    </citation>
    <scope>NUCLEOTIDE SEQUENCE</scope>
</reference>
<evidence type="ECO:0000256" key="8">
    <source>
        <dbReference type="SAM" id="Phobius"/>
    </source>
</evidence>
<name>A0A3B0R5R1_9ZZZZ</name>
<evidence type="ECO:0000256" key="4">
    <source>
        <dbReference type="ARBA" id="ARBA00022519"/>
    </source>
</evidence>
<evidence type="ECO:0000256" key="6">
    <source>
        <dbReference type="ARBA" id="ARBA00022989"/>
    </source>
</evidence>
<evidence type="ECO:0000313" key="10">
    <source>
        <dbReference type="EMBL" id="VAV86917.1"/>
    </source>
</evidence>
<keyword evidence="4" id="KW-0997">Cell inner membrane</keyword>